<name>A0A4V2KSV6_9HYPH</name>
<organism evidence="2 3">
    <name type="scientific">Siculibacillus lacustris</name>
    <dbReference type="NCBI Taxonomy" id="1549641"/>
    <lineage>
        <taxon>Bacteria</taxon>
        <taxon>Pseudomonadati</taxon>
        <taxon>Pseudomonadota</taxon>
        <taxon>Alphaproteobacteria</taxon>
        <taxon>Hyphomicrobiales</taxon>
        <taxon>Ancalomicrobiaceae</taxon>
        <taxon>Siculibacillus</taxon>
    </lineage>
</organism>
<evidence type="ECO:0000313" key="3">
    <source>
        <dbReference type="Proteomes" id="UP000292781"/>
    </source>
</evidence>
<comment type="caution">
    <text evidence="2">The sequence shown here is derived from an EMBL/GenBank/DDBJ whole genome shotgun (WGS) entry which is preliminary data.</text>
</comment>
<dbReference type="RefSeq" id="WP_131311024.1">
    <property type="nucleotide sequence ID" value="NZ_SJFN01000033.1"/>
</dbReference>
<dbReference type="PANTHER" id="PTHR47515">
    <property type="entry name" value="LOW CALCIUM RESPONSE LOCUS PROTEIN T"/>
    <property type="match status" value="1"/>
</dbReference>
<protein>
    <recommendedName>
        <fullName evidence="4">Transposase</fullName>
    </recommendedName>
</protein>
<feature type="compositionally biased region" description="Basic and acidic residues" evidence="1">
    <location>
        <begin position="90"/>
        <end position="104"/>
    </location>
</feature>
<dbReference type="PANTHER" id="PTHR47515:SF1">
    <property type="entry name" value="BLR2054 PROTEIN"/>
    <property type="match status" value="1"/>
</dbReference>
<dbReference type="EMBL" id="SJFN01000033">
    <property type="protein sequence ID" value="TBW34486.1"/>
    <property type="molecule type" value="Genomic_DNA"/>
</dbReference>
<evidence type="ECO:0008006" key="4">
    <source>
        <dbReference type="Google" id="ProtNLM"/>
    </source>
</evidence>
<proteinExistence type="predicted"/>
<accession>A0A4V2KSV6</accession>
<reference evidence="2 3" key="1">
    <citation type="submission" date="2019-02" db="EMBL/GenBank/DDBJ databases">
        <title>Siculibacillus lacustris gen. nov., sp. nov., a new rosette-forming bacterium isolated from a freshwater crater lake (Lake St. Ana, Romania).</title>
        <authorList>
            <person name="Felfoldi T."/>
            <person name="Marton Z."/>
            <person name="Szabo A."/>
            <person name="Mentes A."/>
            <person name="Boka K."/>
            <person name="Marialigeti K."/>
            <person name="Mathe I."/>
            <person name="Koncz M."/>
            <person name="Schumann P."/>
            <person name="Toth E."/>
        </authorList>
    </citation>
    <scope>NUCLEOTIDE SEQUENCE [LARGE SCALE GENOMIC DNA]</scope>
    <source>
        <strain evidence="2 3">SA-279</strain>
    </source>
</reference>
<keyword evidence="3" id="KW-1185">Reference proteome</keyword>
<dbReference type="Proteomes" id="UP000292781">
    <property type="component" value="Unassembled WGS sequence"/>
</dbReference>
<feature type="region of interest" description="Disordered" evidence="1">
    <location>
        <begin position="90"/>
        <end position="118"/>
    </location>
</feature>
<dbReference type="OrthoDB" id="9809060at2"/>
<evidence type="ECO:0000313" key="2">
    <source>
        <dbReference type="EMBL" id="TBW34486.1"/>
    </source>
</evidence>
<evidence type="ECO:0000256" key="1">
    <source>
        <dbReference type="SAM" id="MobiDB-lite"/>
    </source>
</evidence>
<sequence>MKAAYDEIVAAALKRNHDPRRIVAAMLAAEIAEKQWLRRPLLVSDQLTDGHRFRTMTIVDDCTRQNIALAANTSLSCCGWQPYWIGGTRHAEDDRQRQRNRAEGQRSYFSRPGKPTDDVFIESLNGKFRAECQTPTGS</sequence>
<dbReference type="AlphaFoldDB" id="A0A4V2KSV6"/>
<gene>
    <name evidence="2" type="ORF">EYW49_18025</name>
</gene>